<evidence type="ECO:0000313" key="2">
    <source>
        <dbReference type="Proteomes" id="UP000414233"/>
    </source>
</evidence>
<dbReference type="Proteomes" id="UP000414233">
    <property type="component" value="Unassembled WGS sequence"/>
</dbReference>
<organism evidence="1 2">
    <name type="scientific">Pandoraea terrae</name>
    <dbReference type="NCBI Taxonomy" id="1537710"/>
    <lineage>
        <taxon>Bacteria</taxon>
        <taxon>Pseudomonadati</taxon>
        <taxon>Pseudomonadota</taxon>
        <taxon>Betaproteobacteria</taxon>
        <taxon>Burkholderiales</taxon>
        <taxon>Burkholderiaceae</taxon>
        <taxon>Pandoraea</taxon>
    </lineage>
</organism>
<dbReference type="EMBL" id="CABPRZ010000016">
    <property type="protein sequence ID" value="VVE33192.1"/>
    <property type="molecule type" value="Genomic_DNA"/>
</dbReference>
<evidence type="ECO:0000313" key="1">
    <source>
        <dbReference type="EMBL" id="VVE33192.1"/>
    </source>
</evidence>
<accession>A0A5E4XAH4</accession>
<sequence>MTDKRKKAMTVPTMHPAIQEDRDLVESLVAVATQFLADADIRTGGDQYRADLQTLQEDEDAFVRALMFAKHMYPNENFPDGMTEQDIDPQYLARYPFMAAVGIIDAAARFMELSDRIAEHPSPVQCHNYALAYWRIKWLADALKMSDVYKDNFRRHQRKIASAPRGARPDALQRLIEEIVEADPTYGAKRVLRQLEKLEPDDVIMTVTDTFIEWQDDDKTIKKTPIHGLKDRVSRAKAALKIRA</sequence>
<gene>
    <name evidence="1" type="ORF">PTE30175_03666</name>
</gene>
<keyword evidence="2" id="KW-1185">Reference proteome</keyword>
<dbReference type="RefSeq" id="WP_150698476.1">
    <property type="nucleotide sequence ID" value="NZ_CABPRZ010000016.1"/>
</dbReference>
<reference evidence="1 2" key="1">
    <citation type="submission" date="2019-08" db="EMBL/GenBank/DDBJ databases">
        <authorList>
            <person name="Peeters C."/>
        </authorList>
    </citation>
    <scope>NUCLEOTIDE SEQUENCE [LARGE SCALE GENOMIC DNA]</scope>
    <source>
        <strain evidence="1 2">LMG 30175</strain>
    </source>
</reference>
<protein>
    <submittedName>
        <fullName evidence="1">Uncharacterized protein</fullName>
    </submittedName>
</protein>
<dbReference type="AlphaFoldDB" id="A0A5E4XAH4"/>
<proteinExistence type="predicted"/>
<name>A0A5E4XAH4_9BURK</name>